<dbReference type="PRINTS" id="PR00762">
    <property type="entry name" value="CLCHANNEL"/>
</dbReference>
<dbReference type="InterPro" id="IPR014743">
    <property type="entry name" value="Cl-channel_core"/>
</dbReference>
<feature type="transmembrane region" description="Helical" evidence="6">
    <location>
        <begin position="55"/>
        <end position="79"/>
    </location>
</feature>
<dbReference type="Gene3D" id="1.10.3080.10">
    <property type="entry name" value="Clc chloride channel"/>
    <property type="match status" value="1"/>
</dbReference>
<feature type="transmembrane region" description="Helical" evidence="6">
    <location>
        <begin position="278"/>
        <end position="304"/>
    </location>
</feature>
<dbReference type="Pfam" id="PF00654">
    <property type="entry name" value="Voltage_CLC"/>
    <property type="match status" value="1"/>
</dbReference>
<dbReference type="EMBL" id="CAMPGE010029917">
    <property type="protein sequence ID" value="CAI2387408.1"/>
    <property type="molecule type" value="Genomic_DNA"/>
</dbReference>
<dbReference type="GO" id="GO:0005247">
    <property type="term" value="F:voltage-gated chloride channel activity"/>
    <property type="evidence" value="ECO:0007669"/>
    <property type="project" value="TreeGrafter"/>
</dbReference>
<dbReference type="AlphaFoldDB" id="A0AAD1YAA3"/>
<evidence type="ECO:0000313" key="8">
    <source>
        <dbReference type="Proteomes" id="UP001295684"/>
    </source>
</evidence>
<accession>A0AAD1YAA3</accession>
<feature type="transmembrane region" description="Helical" evidence="6">
    <location>
        <begin position="149"/>
        <end position="167"/>
    </location>
</feature>
<name>A0AAD1YAA3_EUPCR</name>
<comment type="subcellular location">
    <subcellularLocation>
        <location evidence="1">Membrane</location>
        <topology evidence="1">Multi-pass membrane protein</topology>
    </subcellularLocation>
</comment>
<evidence type="ECO:0000256" key="5">
    <source>
        <dbReference type="ARBA" id="ARBA00023136"/>
    </source>
</evidence>
<evidence type="ECO:0000313" key="7">
    <source>
        <dbReference type="EMBL" id="CAI2387408.1"/>
    </source>
</evidence>
<evidence type="ECO:0000256" key="2">
    <source>
        <dbReference type="ARBA" id="ARBA00022692"/>
    </source>
</evidence>
<feature type="transmembrane region" description="Helical" evidence="6">
    <location>
        <begin position="238"/>
        <end position="258"/>
    </location>
</feature>
<sequence>MKPKRKLSHSYTVDDFFGMHDDRLTNDAKVQVKKLKQFSGKELKKSFNLFNPSEWIFLLLVGLSTAIICFAIDYAAFLVQALKSYLIEDVFQGEFILGYFVWILFALVFSTIAASAGYFNQHAEGSGIPELKSILAGVYIYKYLSFKTLLSKILGIFGALATGFSIGKEGPYVHLAACISNRMSKFHFFKKIGSDNILKRQMLAASVAAGVTATFVAPIGGVLFSIEVTTTYYLVNDMWKAFFCAGCTIIGLKFLSLIHSSVIFEPTNLILLDFDSQYIAYVILAVICGALGALFISLINNLIFSGQSSSSHFSQTDGCSVLQLLY</sequence>
<dbReference type="SUPFAM" id="SSF81340">
    <property type="entry name" value="Clc chloride channel"/>
    <property type="match status" value="1"/>
</dbReference>
<dbReference type="PANTHER" id="PTHR45720">
    <property type="entry name" value="CHLORIDE CHANNEL PROTEIN 2"/>
    <property type="match status" value="1"/>
</dbReference>
<evidence type="ECO:0000256" key="6">
    <source>
        <dbReference type="SAM" id="Phobius"/>
    </source>
</evidence>
<keyword evidence="8" id="KW-1185">Reference proteome</keyword>
<keyword evidence="3" id="KW-0677">Repeat</keyword>
<evidence type="ECO:0000256" key="3">
    <source>
        <dbReference type="ARBA" id="ARBA00022737"/>
    </source>
</evidence>
<evidence type="ECO:0008006" key="9">
    <source>
        <dbReference type="Google" id="ProtNLM"/>
    </source>
</evidence>
<organism evidence="7 8">
    <name type="scientific">Euplotes crassus</name>
    <dbReference type="NCBI Taxonomy" id="5936"/>
    <lineage>
        <taxon>Eukaryota</taxon>
        <taxon>Sar</taxon>
        <taxon>Alveolata</taxon>
        <taxon>Ciliophora</taxon>
        <taxon>Intramacronucleata</taxon>
        <taxon>Spirotrichea</taxon>
        <taxon>Hypotrichia</taxon>
        <taxon>Euplotida</taxon>
        <taxon>Euplotidae</taxon>
        <taxon>Moneuplotes</taxon>
    </lineage>
</organism>
<protein>
    <recommendedName>
        <fullName evidence="9">Chloride channel protein</fullName>
    </recommendedName>
</protein>
<dbReference type="Proteomes" id="UP001295684">
    <property type="component" value="Unassembled WGS sequence"/>
</dbReference>
<evidence type="ECO:0000256" key="4">
    <source>
        <dbReference type="ARBA" id="ARBA00022989"/>
    </source>
</evidence>
<dbReference type="GO" id="GO:0016020">
    <property type="term" value="C:membrane"/>
    <property type="evidence" value="ECO:0007669"/>
    <property type="project" value="UniProtKB-SubCell"/>
</dbReference>
<keyword evidence="4 6" id="KW-1133">Transmembrane helix</keyword>
<keyword evidence="5 6" id="KW-0472">Membrane</keyword>
<keyword evidence="2 6" id="KW-0812">Transmembrane</keyword>
<evidence type="ECO:0000256" key="1">
    <source>
        <dbReference type="ARBA" id="ARBA00004141"/>
    </source>
</evidence>
<comment type="caution">
    <text evidence="7">The sequence shown here is derived from an EMBL/GenBank/DDBJ whole genome shotgun (WGS) entry which is preliminary data.</text>
</comment>
<feature type="transmembrane region" description="Helical" evidence="6">
    <location>
        <begin position="99"/>
        <end position="119"/>
    </location>
</feature>
<feature type="transmembrane region" description="Helical" evidence="6">
    <location>
        <begin position="203"/>
        <end position="226"/>
    </location>
</feature>
<dbReference type="InterPro" id="IPR001807">
    <property type="entry name" value="ClC"/>
</dbReference>
<proteinExistence type="predicted"/>
<reference evidence="7" key="1">
    <citation type="submission" date="2023-07" db="EMBL/GenBank/DDBJ databases">
        <authorList>
            <consortium name="AG Swart"/>
            <person name="Singh M."/>
            <person name="Singh A."/>
            <person name="Seah K."/>
            <person name="Emmerich C."/>
        </authorList>
    </citation>
    <scope>NUCLEOTIDE SEQUENCE</scope>
    <source>
        <strain evidence="7">DP1</strain>
    </source>
</reference>
<gene>
    <name evidence="7" type="ORF">ECRASSUSDP1_LOCUS29040</name>
</gene>
<dbReference type="InterPro" id="IPR050970">
    <property type="entry name" value="Cl_channel_volt-gated"/>
</dbReference>
<dbReference type="PANTHER" id="PTHR45720:SF10">
    <property type="entry name" value="CHLORIDE CHANNEL PROTEIN 2"/>
    <property type="match status" value="1"/>
</dbReference>